<accession>A0ABM1SMU8</accession>
<dbReference type="InterPro" id="IPR002404">
    <property type="entry name" value="IRS_PTB"/>
</dbReference>
<dbReference type="GeneID" id="111086434"/>
<dbReference type="InterPro" id="IPR011993">
    <property type="entry name" value="PH-like_dom_sf"/>
</dbReference>
<gene>
    <name evidence="4" type="primary">LOC111086434</name>
</gene>
<evidence type="ECO:0000313" key="3">
    <source>
        <dbReference type="Proteomes" id="UP000694941"/>
    </source>
</evidence>
<sequence>MVIREGYLDVKIPARDRGFAPFKPWRHRLVRLSSSQRPEDEGLLKVYIQVLVAASPRIHGTSDKSDLHFQLIAEDTIVFRCYSRTHKYAFTVSKHHKPLLHLAGSSESESQTWMATLRASLWPPTPISVLEAALSTKFEVSVIDDEYVHRAGLLGAFGYLAITDKKLVLTNPKTGDVIQEWYFNTLCRFALLDQEQEDDTGKIFSIDMSKESSTGSGRMFFYSTQGREILQKANKIIQQLLEGSVTEKTKDSQDLQGIVQTWEAEDYYKRPNPETRSILDCPNFIFNKSLTLTDHTFKENNLRIHSKPRPNTLSWASLSTHSDSGISGCSDPLCWSLSSNHTTGQSFPEIMNCSLTSLLSEHYDNEDYSSDSSSISSISATPEESLHESSEAVLMKNVFHDSKATNSQLGIADLLGKKLQNPKNFQYENSKTKMKITDPTYNLNTNVQNTPSTEKNKVYCELNRQRSYENIFLNHYSYSFPSNELQGALSESSLEENQSFLTLSAFADPDWSRRTSLASQSSHTYAEVGSGLSSKRPSIAKEGIYEDIDEFREELFNRLSGKDNADIEKPPLPPKVISRNECSTTGYKISFCQEIIVPESICGNSSKTEVEETMMNATVPKCNILPKLWQIERKQKYPTSTKIKLDTHKKREGTSDRNGKSNNHHLEEDSFRWLSFKNHSSEGNIISAVEKCQCNILQFSTLPSYNSLHASDNCNLQQAQKRELCKENSWPIYSHLRFNTSPEVQQIQSVPSLLSELDCLEPKHKDLGKFLQNQNGLFCKTLSNNVYKHMLDKNSSEAFTETQSNILHNLPIVKMNQLLSSPESPDEPNGGFSNYSSLVANQEDYCYMLPLVEVYKVTHLSTAKSKHTNSWSNSKLQNEPHENGYVEMK</sequence>
<evidence type="ECO:0000313" key="4">
    <source>
        <dbReference type="RefSeq" id="XP_022244954.1"/>
    </source>
</evidence>
<dbReference type="PROSITE" id="PS50003">
    <property type="entry name" value="PH_DOMAIN"/>
    <property type="match status" value="1"/>
</dbReference>
<protein>
    <submittedName>
        <fullName evidence="4">Uncharacterized protein LOC111086434 isoform X1</fullName>
    </submittedName>
</protein>
<dbReference type="SUPFAM" id="SSF50729">
    <property type="entry name" value="PH domain-like"/>
    <property type="match status" value="1"/>
</dbReference>
<evidence type="ECO:0000256" key="1">
    <source>
        <dbReference type="SAM" id="MobiDB-lite"/>
    </source>
</evidence>
<dbReference type="Proteomes" id="UP000694941">
    <property type="component" value="Unplaced"/>
</dbReference>
<feature type="compositionally biased region" description="Polar residues" evidence="1">
    <location>
        <begin position="866"/>
        <end position="877"/>
    </location>
</feature>
<proteinExistence type="predicted"/>
<dbReference type="Gene3D" id="2.30.29.30">
    <property type="entry name" value="Pleckstrin-homology domain (PH domain)/Phosphotyrosine-binding domain (PTB)"/>
    <property type="match status" value="1"/>
</dbReference>
<organism evidence="3 4">
    <name type="scientific">Limulus polyphemus</name>
    <name type="common">Atlantic horseshoe crab</name>
    <dbReference type="NCBI Taxonomy" id="6850"/>
    <lineage>
        <taxon>Eukaryota</taxon>
        <taxon>Metazoa</taxon>
        <taxon>Ecdysozoa</taxon>
        <taxon>Arthropoda</taxon>
        <taxon>Chelicerata</taxon>
        <taxon>Merostomata</taxon>
        <taxon>Xiphosura</taxon>
        <taxon>Limulidae</taxon>
        <taxon>Limulus</taxon>
    </lineage>
</organism>
<reference evidence="4" key="1">
    <citation type="submission" date="2025-08" db="UniProtKB">
        <authorList>
            <consortium name="RefSeq"/>
        </authorList>
    </citation>
    <scope>IDENTIFICATION</scope>
    <source>
        <tissue evidence="4">Muscle</tissue>
    </source>
</reference>
<dbReference type="Pfam" id="PF02174">
    <property type="entry name" value="IRS"/>
    <property type="match status" value="1"/>
</dbReference>
<keyword evidence="3" id="KW-1185">Reference proteome</keyword>
<feature type="region of interest" description="Disordered" evidence="1">
    <location>
        <begin position="866"/>
        <end position="889"/>
    </location>
</feature>
<evidence type="ECO:0000259" key="2">
    <source>
        <dbReference type="PROSITE" id="PS50003"/>
    </source>
</evidence>
<name>A0ABM1SMU8_LIMPO</name>
<dbReference type="RefSeq" id="XP_022244954.1">
    <property type="nucleotide sequence ID" value="XM_022389246.1"/>
</dbReference>
<feature type="domain" description="PH" evidence="2">
    <location>
        <begin position="1"/>
        <end position="122"/>
    </location>
</feature>
<feature type="compositionally biased region" description="Basic and acidic residues" evidence="1">
    <location>
        <begin position="878"/>
        <end position="889"/>
    </location>
</feature>
<dbReference type="InterPro" id="IPR001849">
    <property type="entry name" value="PH_domain"/>
</dbReference>